<gene>
    <name evidence="2" type="ORF">PCAR00345_LOCUS26383</name>
    <name evidence="3" type="ORF">PCAR00345_LOCUS26384</name>
    <name evidence="4" type="ORF">PCAR00345_LOCUS26385</name>
</gene>
<reference evidence="3" key="1">
    <citation type="submission" date="2021-01" db="EMBL/GenBank/DDBJ databases">
        <authorList>
            <person name="Corre E."/>
            <person name="Pelletier E."/>
            <person name="Niang G."/>
            <person name="Scheremetjew M."/>
            <person name="Finn R."/>
            <person name="Kale V."/>
            <person name="Holt S."/>
            <person name="Cochrane G."/>
            <person name="Meng A."/>
            <person name="Brown T."/>
            <person name="Cohen L."/>
        </authorList>
    </citation>
    <scope>NUCLEOTIDE SEQUENCE</scope>
    <source>
        <strain evidence="3">CCMP645</strain>
    </source>
</reference>
<evidence type="ECO:0000256" key="1">
    <source>
        <dbReference type="SAM" id="Phobius"/>
    </source>
</evidence>
<evidence type="ECO:0000313" key="2">
    <source>
        <dbReference type="EMBL" id="CAE0773771.1"/>
    </source>
</evidence>
<keyword evidence="1" id="KW-0472">Membrane</keyword>
<keyword evidence="1" id="KW-1133">Transmembrane helix</keyword>
<organism evidence="3">
    <name type="scientific">Chrysotila carterae</name>
    <name type="common">Marine alga</name>
    <name type="synonym">Syracosphaera carterae</name>
    <dbReference type="NCBI Taxonomy" id="13221"/>
    <lineage>
        <taxon>Eukaryota</taxon>
        <taxon>Haptista</taxon>
        <taxon>Haptophyta</taxon>
        <taxon>Prymnesiophyceae</taxon>
        <taxon>Isochrysidales</taxon>
        <taxon>Isochrysidaceae</taxon>
        <taxon>Chrysotila</taxon>
    </lineage>
</organism>
<proteinExistence type="predicted"/>
<evidence type="ECO:0000313" key="4">
    <source>
        <dbReference type="EMBL" id="CAE0773773.1"/>
    </source>
</evidence>
<dbReference type="EMBL" id="HBIZ01041318">
    <property type="protein sequence ID" value="CAE0773773.1"/>
    <property type="molecule type" value="Transcribed_RNA"/>
</dbReference>
<sequence length="142" mass="14084">MLTVLSGRASTTVAAELAALGALAALAELAALTLLATLTLLAALAFVCGAATAALALHAAASAMSMSAETPRASDTLPLEAFLLSEASRTSTRWFSAKSDAENWLSGVADGCCGVALSAEGISRWQGALASSHGSSSSRPSS</sequence>
<keyword evidence="1" id="KW-0812">Transmembrane</keyword>
<dbReference type="AlphaFoldDB" id="A0A6S9ZU02"/>
<dbReference type="EMBL" id="HBIZ01041316">
    <property type="protein sequence ID" value="CAE0773771.1"/>
    <property type="molecule type" value="Transcribed_RNA"/>
</dbReference>
<dbReference type="EMBL" id="HBIZ01041317">
    <property type="protein sequence ID" value="CAE0773772.1"/>
    <property type="molecule type" value="Transcribed_RNA"/>
</dbReference>
<name>A0A6S9ZU02_CHRCT</name>
<protein>
    <submittedName>
        <fullName evidence="3">Uncharacterized protein</fullName>
    </submittedName>
</protein>
<accession>A0A6S9ZU02</accession>
<feature type="transmembrane region" description="Helical" evidence="1">
    <location>
        <begin position="34"/>
        <end position="57"/>
    </location>
</feature>
<evidence type="ECO:0000313" key="3">
    <source>
        <dbReference type="EMBL" id="CAE0773772.1"/>
    </source>
</evidence>